<evidence type="ECO:0000313" key="11">
    <source>
        <dbReference type="EMBL" id="MEQ2203007.1"/>
    </source>
</evidence>
<keyword evidence="4 10" id="KW-0813">Transport</keyword>
<evidence type="ECO:0000256" key="6">
    <source>
        <dbReference type="ARBA" id="ARBA00022927"/>
    </source>
</evidence>
<proteinExistence type="inferred from homology"/>
<evidence type="ECO:0000313" key="12">
    <source>
        <dbReference type="Proteomes" id="UP001434883"/>
    </source>
</evidence>
<keyword evidence="6 10" id="KW-0653">Protein transport</keyword>
<evidence type="ECO:0000256" key="8">
    <source>
        <dbReference type="ARBA" id="ARBA00023132"/>
    </source>
</evidence>
<evidence type="ECO:0000256" key="7">
    <source>
        <dbReference type="ARBA" id="ARBA00023010"/>
    </source>
</evidence>
<protein>
    <recommendedName>
        <fullName evidence="3 10">Nuclear pore complex protein Nup85</fullName>
    </recommendedName>
</protein>
<evidence type="ECO:0000256" key="2">
    <source>
        <dbReference type="ARBA" id="ARBA00005573"/>
    </source>
</evidence>
<comment type="function">
    <text evidence="10">Functions as a component of the nuclear pore complex (NPC).</text>
</comment>
<evidence type="ECO:0000256" key="10">
    <source>
        <dbReference type="RuleBase" id="RU365073"/>
    </source>
</evidence>
<evidence type="ECO:0000256" key="9">
    <source>
        <dbReference type="ARBA" id="ARBA00023242"/>
    </source>
</evidence>
<keyword evidence="8 10" id="KW-0906">Nuclear pore complex</keyword>
<keyword evidence="7 10" id="KW-0811">Translocation</keyword>
<name>A0ABV0R5P0_9TELE</name>
<comment type="similarity">
    <text evidence="2 10">Belongs to the nucleoporin Nup85 family.</text>
</comment>
<dbReference type="EMBL" id="JAHRIN010034111">
    <property type="protein sequence ID" value="MEQ2203007.1"/>
    <property type="molecule type" value="Genomic_DNA"/>
</dbReference>
<organism evidence="11 12">
    <name type="scientific">Xenoophorus captivus</name>
    <dbReference type="NCBI Taxonomy" id="1517983"/>
    <lineage>
        <taxon>Eukaryota</taxon>
        <taxon>Metazoa</taxon>
        <taxon>Chordata</taxon>
        <taxon>Craniata</taxon>
        <taxon>Vertebrata</taxon>
        <taxon>Euteleostomi</taxon>
        <taxon>Actinopterygii</taxon>
        <taxon>Neopterygii</taxon>
        <taxon>Teleostei</taxon>
        <taxon>Neoteleostei</taxon>
        <taxon>Acanthomorphata</taxon>
        <taxon>Ovalentaria</taxon>
        <taxon>Atherinomorphae</taxon>
        <taxon>Cyprinodontiformes</taxon>
        <taxon>Goodeidae</taxon>
        <taxon>Xenoophorus</taxon>
    </lineage>
</organism>
<keyword evidence="12" id="KW-1185">Reference proteome</keyword>
<keyword evidence="10" id="KW-0472">Membrane</keyword>
<dbReference type="Proteomes" id="UP001434883">
    <property type="component" value="Unassembled WGS sequence"/>
</dbReference>
<reference evidence="11 12" key="1">
    <citation type="submission" date="2021-06" db="EMBL/GenBank/DDBJ databases">
        <authorList>
            <person name="Palmer J.M."/>
        </authorList>
    </citation>
    <scope>NUCLEOTIDE SEQUENCE [LARGE SCALE GENOMIC DNA]</scope>
    <source>
        <strain evidence="11 12">XC_2019</strain>
        <tissue evidence="11">Muscle</tissue>
    </source>
</reference>
<accession>A0ABV0R5P0</accession>
<evidence type="ECO:0000256" key="1">
    <source>
        <dbReference type="ARBA" id="ARBA00004567"/>
    </source>
</evidence>
<comment type="caution">
    <text evidence="11">The sequence shown here is derived from an EMBL/GenBank/DDBJ whole genome shotgun (WGS) entry which is preliminary data.</text>
</comment>
<evidence type="ECO:0000256" key="5">
    <source>
        <dbReference type="ARBA" id="ARBA00022816"/>
    </source>
</evidence>
<evidence type="ECO:0000256" key="4">
    <source>
        <dbReference type="ARBA" id="ARBA00022448"/>
    </source>
</evidence>
<dbReference type="PANTHER" id="PTHR13373">
    <property type="entry name" value="FROUNT PROTEIN-RELATED"/>
    <property type="match status" value="1"/>
</dbReference>
<dbReference type="InterPro" id="IPR011502">
    <property type="entry name" value="Nucleoporin_Nup85"/>
</dbReference>
<keyword evidence="9 10" id="KW-0539">Nucleus</keyword>
<dbReference type="PANTHER" id="PTHR13373:SF21">
    <property type="entry name" value="NUCLEAR PORE COMPLEX PROTEIN NUP85"/>
    <property type="match status" value="1"/>
</dbReference>
<gene>
    <name evidence="11" type="ORF">XENOCAPTIV_022499</name>
</gene>
<comment type="subcellular location">
    <subcellularLocation>
        <location evidence="1 10">Nucleus</location>
        <location evidence="1 10">Nuclear pore complex</location>
    </subcellularLocation>
</comment>
<sequence>MLLLVTLNVFYSCCHFLSCEITSSNFVSSKSKQRCIVCVFPAGSLLLHLLDWVRLHKADVDEKARDVLQSDSPAEHHNYWDVVVSYVLQGSLVEARQMLVKQATLQPASRNTYKLMDSLLGKMPFFNEAAKLLLSLMTAKIAPQSFWMTLLTDALPLLEQTEVIFSADQTNELMYCLEELTSSLNSTAPGADRPMQVQLLCCFFDPTWSCFKVKTPPVGVPY</sequence>
<keyword evidence="5 10" id="KW-0509">mRNA transport</keyword>
<evidence type="ECO:0000256" key="3">
    <source>
        <dbReference type="ARBA" id="ARBA00017729"/>
    </source>
</evidence>
<dbReference type="Pfam" id="PF07575">
    <property type="entry name" value="Nucleopor_Nup85"/>
    <property type="match status" value="1"/>
</dbReference>
<comment type="subunit">
    <text evidence="10">Component of the nuclear pore complex (NPC).</text>
</comment>